<feature type="transmembrane region" description="Helical" evidence="3">
    <location>
        <begin position="86"/>
        <end position="109"/>
    </location>
</feature>
<evidence type="ECO:0000256" key="3">
    <source>
        <dbReference type="SAM" id="Phobius"/>
    </source>
</evidence>
<keyword evidence="3" id="KW-1133">Transmembrane helix</keyword>
<sequence>MTSDTTLKQRYLVANFIGLAMVASVFLYAVVVEVMQRLLAPFAGLGVLTPDQARFLKYVLAVLALGHFFLIKLCQKLLSGPSLKHLFQTAILTFALCEAVAIYGLVLFLLTGQVFDFYLFFALSLSYFYLFYPRYATWELVWQGRSEKPTPE</sequence>
<evidence type="ECO:0000256" key="2">
    <source>
        <dbReference type="ARBA" id="ARBA00023121"/>
    </source>
</evidence>
<reference evidence="4" key="1">
    <citation type="journal article" date="2020" name="mSystems">
        <title>Genome- and Community-Level Interaction Insights into Carbon Utilization and Element Cycling Functions of Hydrothermarchaeota in Hydrothermal Sediment.</title>
        <authorList>
            <person name="Zhou Z."/>
            <person name="Liu Y."/>
            <person name="Xu W."/>
            <person name="Pan J."/>
            <person name="Luo Z.H."/>
            <person name="Li M."/>
        </authorList>
    </citation>
    <scope>NUCLEOTIDE SEQUENCE [LARGE SCALE GENOMIC DNA]</scope>
    <source>
        <strain evidence="4">SpSt-853</strain>
    </source>
</reference>
<keyword evidence="1" id="KW-0813">Transport</keyword>
<feature type="transmembrane region" description="Helical" evidence="3">
    <location>
        <begin position="115"/>
        <end position="132"/>
    </location>
</feature>
<keyword evidence="2" id="KW-0446">Lipid-binding</keyword>
<evidence type="ECO:0000256" key="1">
    <source>
        <dbReference type="ARBA" id="ARBA00022547"/>
    </source>
</evidence>
<keyword evidence="3" id="KW-0812">Transmembrane</keyword>
<name>A0A7C5EXV4_9BACT</name>
<dbReference type="InterPro" id="IPR038662">
    <property type="entry name" value="ATP_synth_F0_csu_sf"/>
</dbReference>
<dbReference type="Gene3D" id="1.20.20.10">
    <property type="entry name" value="F1F0 ATP synthase subunit C"/>
    <property type="match status" value="1"/>
</dbReference>
<keyword evidence="3" id="KW-0472">Membrane</keyword>
<evidence type="ECO:0000313" key="4">
    <source>
        <dbReference type="EMBL" id="HGZ12705.1"/>
    </source>
</evidence>
<dbReference type="EMBL" id="DTKJ01000074">
    <property type="protein sequence ID" value="HGZ12705.1"/>
    <property type="molecule type" value="Genomic_DNA"/>
</dbReference>
<organism evidence="4">
    <name type="scientific">Desulfobacca acetoxidans</name>
    <dbReference type="NCBI Taxonomy" id="60893"/>
    <lineage>
        <taxon>Bacteria</taxon>
        <taxon>Pseudomonadati</taxon>
        <taxon>Thermodesulfobacteriota</taxon>
        <taxon>Desulfobaccia</taxon>
        <taxon>Desulfobaccales</taxon>
        <taxon>Desulfobaccaceae</taxon>
        <taxon>Desulfobacca</taxon>
    </lineage>
</organism>
<proteinExistence type="predicted"/>
<keyword evidence="1" id="KW-0138">CF(0)</keyword>
<dbReference type="AlphaFoldDB" id="A0A7C5EXV4"/>
<dbReference type="GO" id="GO:0008289">
    <property type="term" value="F:lipid binding"/>
    <property type="evidence" value="ECO:0007669"/>
    <property type="project" value="UniProtKB-KW"/>
</dbReference>
<dbReference type="GO" id="GO:0045259">
    <property type="term" value="C:proton-transporting ATP synthase complex"/>
    <property type="evidence" value="ECO:0007669"/>
    <property type="project" value="UniProtKB-KW"/>
</dbReference>
<keyword evidence="1" id="KW-0406">Ion transport</keyword>
<feature type="transmembrane region" description="Helical" evidence="3">
    <location>
        <begin position="55"/>
        <end position="74"/>
    </location>
</feature>
<feature type="transmembrane region" description="Helical" evidence="3">
    <location>
        <begin position="12"/>
        <end position="35"/>
    </location>
</feature>
<comment type="caution">
    <text evidence="4">The sequence shown here is derived from an EMBL/GenBank/DDBJ whole genome shotgun (WGS) entry which is preliminary data.</text>
</comment>
<protein>
    <submittedName>
        <fullName evidence="4">Uncharacterized protein</fullName>
    </submittedName>
</protein>
<keyword evidence="1" id="KW-0375">Hydrogen ion transport</keyword>
<accession>A0A7C5EXV4</accession>
<gene>
    <name evidence="4" type="ORF">ENW48_10910</name>
</gene>